<evidence type="ECO:0000313" key="1">
    <source>
        <dbReference type="EMBL" id="MFK4752854.1"/>
    </source>
</evidence>
<reference evidence="1 2" key="1">
    <citation type="submission" date="2024-03" db="EMBL/GenBank/DDBJ databases">
        <title>High-quality draft genome sequence of Oceanobacter sp. wDCs-4.</title>
        <authorList>
            <person name="Dong C."/>
        </authorList>
    </citation>
    <scope>NUCLEOTIDE SEQUENCE [LARGE SCALE GENOMIC DNA]</scope>
    <source>
        <strain evidence="2">wDCs-4</strain>
    </source>
</reference>
<protein>
    <submittedName>
        <fullName evidence="1">Uncharacterized protein</fullName>
    </submittedName>
</protein>
<dbReference type="Proteomes" id="UP001620597">
    <property type="component" value="Unassembled WGS sequence"/>
</dbReference>
<proteinExistence type="predicted"/>
<comment type="caution">
    <text evidence="1">The sequence shown here is derived from an EMBL/GenBank/DDBJ whole genome shotgun (WGS) entry which is preliminary data.</text>
</comment>
<dbReference type="RefSeq" id="WP_416205993.1">
    <property type="nucleotide sequence ID" value="NZ_JBBKTX010000011.1"/>
</dbReference>
<dbReference type="EMBL" id="JBBKTX010000011">
    <property type="protein sequence ID" value="MFK4752854.1"/>
    <property type="molecule type" value="Genomic_DNA"/>
</dbReference>
<name>A0ABW8NIQ1_9GAMM</name>
<gene>
    <name evidence="1" type="ORF">WG929_10580</name>
</gene>
<evidence type="ECO:0000313" key="2">
    <source>
        <dbReference type="Proteomes" id="UP001620597"/>
    </source>
</evidence>
<sequence>MFELKYESSKTHIGNSLFFVLPDSIRPAGWAIGVITAGRAWQQALGNRARQS</sequence>
<organism evidence="1 2">
    <name type="scientific">Oceanobacter antarcticus</name>
    <dbReference type="NCBI Taxonomy" id="3133425"/>
    <lineage>
        <taxon>Bacteria</taxon>
        <taxon>Pseudomonadati</taxon>
        <taxon>Pseudomonadota</taxon>
        <taxon>Gammaproteobacteria</taxon>
        <taxon>Oceanospirillales</taxon>
        <taxon>Oceanospirillaceae</taxon>
        <taxon>Oceanobacter</taxon>
    </lineage>
</organism>
<keyword evidence="2" id="KW-1185">Reference proteome</keyword>
<accession>A0ABW8NIQ1</accession>